<dbReference type="PANTHER" id="PTHR43877">
    <property type="entry name" value="AMINOALKYLPHOSPHONATE N-ACETYLTRANSFERASE-RELATED-RELATED"/>
    <property type="match status" value="1"/>
</dbReference>
<dbReference type="InterPro" id="IPR000182">
    <property type="entry name" value="GNAT_dom"/>
</dbReference>
<evidence type="ECO:0000256" key="1">
    <source>
        <dbReference type="ARBA" id="ARBA00022679"/>
    </source>
</evidence>
<organism evidence="4 5">
    <name type="scientific">Dongia sedimenti</name>
    <dbReference type="NCBI Taxonomy" id="3064282"/>
    <lineage>
        <taxon>Bacteria</taxon>
        <taxon>Pseudomonadati</taxon>
        <taxon>Pseudomonadota</taxon>
        <taxon>Alphaproteobacteria</taxon>
        <taxon>Rhodospirillales</taxon>
        <taxon>Dongiaceae</taxon>
        <taxon>Dongia</taxon>
    </lineage>
</organism>
<accession>A0ABU0YF03</accession>
<gene>
    <name evidence="4" type="ORF">Q8A70_01380</name>
</gene>
<evidence type="ECO:0000256" key="2">
    <source>
        <dbReference type="ARBA" id="ARBA00023315"/>
    </source>
</evidence>
<protein>
    <submittedName>
        <fullName evidence="4">GNAT family N-acetyltransferase</fullName>
    </submittedName>
</protein>
<reference evidence="5" key="1">
    <citation type="submission" date="2023-08" db="EMBL/GenBank/DDBJ databases">
        <title>Rhodospirillaceae gen. nov., a novel taxon isolated from the Yangtze River Yuezi River estuary sludge.</title>
        <authorList>
            <person name="Ruan L."/>
        </authorList>
    </citation>
    <scope>NUCLEOTIDE SEQUENCE [LARGE SCALE GENOMIC DNA]</scope>
    <source>
        <strain evidence="5">R-7</strain>
    </source>
</reference>
<keyword evidence="5" id="KW-1185">Reference proteome</keyword>
<dbReference type="CDD" id="cd04301">
    <property type="entry name" value="NAT_SF"/>
    <property type="match status" value="1"/>
</dbReference>
<feature type="domain" description="N-acetyltransferase" evidence="3">
    <location>
        <begin position="24"/>
        <end position="165"/>
    </location>
</feature>
<dbReference type="Gene3D" id="3.40.630.30">
    <property type="match status" value="1"/>
</dbReference>
<keyword evidence="1" id="KW-0808">Transferase</keyword>
<evidence type="ECO:0000313" key="4">
    <source>
        <dbReference type="EMBL" id="MDQ7246292.1"/>
    </source>
</evidence>
<proteinExistence type="predicted"/>
<dbReference type="InterPro" id="IPR016181">
    <property type="entry name" value="Acyl_CoA_acyltransferase"/>
</dbReference>
<dbReference type="Pfam" id="PF00583">
    <property type="entry name" value="Acetyltransf_1"/>
    <property type="match status" value="1"/>
</dbReference>
<evidence type="ECO:0000259" key="3">
    <source>
        <dbReference type="PROSITE" id="PS51186"/>
    </source>
</evidence>
<dbReference type="Proteomes" id="UP001230156">
    <property type="component" value="Unassembled WGS sequence"/>
</dbReference>
<dbReference type="InterPro" id="IPR050832">
    <property type="entry name" value="Bact_Acetyltransf"/>
</dbReference>
<comment type="caution">
    <text evidence="4">The sequence shown here is derived from an EMBL/GenBank/DDBJ whole genome shotgun (WGS) entry which is preliminary data.</text>
</comment>
<evidence type="ECO:0000313" key="5">
    <source>
        <dbReference type="Proteomes" id="UP001230156"/>
    </source>
</evidence>
<dbReference type="RefSeq" id="WP_379953670.1">
    <property type="nucleotide sequence ID" value="NZ_JAUYVI010000001.1"/>
</dbReference>
<name>A0ABU0YF03_9PROT</name>
<dbReference type="EMBL" id="JAUYVI010000001">
    <property type="protein sequence ID" value="MDQ7246292.1"/>
    <property type="molecule type" value="Genomic_DNA"/>
</dbReference>
<dbReference type="PROSITE" id="PS51186">
    <property type="entry name" value="GNAT"/>
    <property type="match status" value="1"/>
</dbReference>
<keyword evidence="2" id="KW-0012">Acyltransferase</keyword>
<dbReference type="SUPFAM" id="SSF55729">
    <property type="entry name" value="Acyl-CoA N-acyltransferases (Nat)"/>
    <property type="match status" value="1"/>
</dbReference>
<sequence length="182" mass="19593">MSAADVIIRAAGLADAEAMARLHVAVWQATYRDLAPPEAIRRLDFAYRQARWLETLEKAERTALVTEIGAAIVGIGTAGAPTVPELGAHGEILHLYVDAGDARRGIGRALMHRLALALQAQGYRSVALGVVEGNDAAIAFYKQLGGRAAGSYIDPGPIWRSRNQIITWDDLNTLLGRTRIAL</sequence>